<evidence type="ECO:0000256" key="1">
    <source>
        <dbReference type="ARBA" id="ARBA00023277"/>
    </source>
</evidence>
<gene>
    <name evidence="6" type="ORF">GCM10009682_06200</name>
</gene>
<keyword evidence="2" id="KW-0378">Hydrolase</keyword>
<dbReference type="PROSITE" id="PS50853">
    <property type="entry name" value="FN3"/>
    <property type="match status" value="1"/>
</dbReference>
<dbReference type="Gene3D" id="2.60.40.290">
    <property type="match status" value="1"/>
</dbReference>
<protein>
    <recommendedName>
        <fullName evidence="8">Fibronectin type III domain-containing protein</fullName>
    </recommendedName>
</protein>
<keyword evidence="7" id="KW-1185">Reference proteome</keyword>
<feature type="domain" description="CBM2" evidence="5">
    <location>
        <begin position="107"/>
        <end position="216"/>
    </location>
</feature>
<dbReference type="Proteomes" id="UP001500218">
    <property type="component" value="Unassembled WGS sequence"/>
</dbReference>
<keyword evidence="3" id="KW-0624">Polysaccharide degradation</keyword>
<dbReference type="SMART" id="SM00060">
    <property type="entry name" value="FN3"/>
    <property type="match status" value="1"/>
</dbReference>
<dbReference type="InterPro" id="IPR012291">
    <property type="entry name" value="CBM2_carb-bd_dom_sf"/>
</dbReference>
<keyword evidence="2" id="KW-0326">Glycosidase</keyword>
<evidence type="ECO:0000259" key="5">
    <source>
        <dbReference type="PROSITE" id="PS51173"/>
    </source>
</evidence>
<reference evidence="7" key="1">
    <citation type="journal article" date="2019" name="Int. J. Syst. Evol. Microbiol.">
        <title>The Global Catalogue of Microorganisms (GCM) 10K type strain sequencing project: providing services to taxonomists for standard genome sequencing and annotation.</title>
        <authorList>
            <consortium name="The Broad Institute Genomics Platform"/>
            <consortium name="The Broad Institute Genome Sequencing Center for Infectious Disease"/>
            <person name="Wu L."/>
            <person name="Ma J."/>
        </authorList>
    </citation>
    <scope>NUCLEOTIDE SEQUENCE [LARGE SCALE GENOMIC DNA]</scope>
    <source>
        <strain evidence="7">JCM 13250</strain>
    </source>
</reference>
<proteinExistence type="predicted"/>
<name>A0ABP4XR30_9ACTN</name>
<evidence type="ECO:0000256" key="3">
    <source>
        <dbReference type="ARBA" id="ARBA00023326"/>
    </source>
</evidence>
<dbReference type="Pfam" id="PF00041">
    <property type="entry name" value="fn3"/>
    <property type="match status" value="1"/>
</dbReference>
<accession>A0ABP4XR30</accession>
<organism evidence="6 7">
    <name type="scientific">Luedemannella flava</name>
    <dbReference type="NCBI Taxonomy" id="349316"/>
    <lineage>
        <taxon>Bacteria</taxon>
        <taxon>Bacillati</taxon>
        <taxon>Actinomycetota</taxon>
        <taxon>Actinomycetes</taxon>
        <taxon>Micromonosporales</taxon>
        <taxon>Micromonosporaceae</taxon>
        <taxon>Luedemannella</taxon>
    </lineage>
</organism>
<evidence type="ECO:0000313" key="6">
    <source>
        <dbReference type="EMBL" id="GAA1786844.1"/>
    </source>
</evidence>
<dbReference type="SUPFAM" id="SSF49384">
    <property type="entry name" value="Carbohydrate-binding domain"/>
    <property type="match status" value="1"/>
</dbReference>
<evidence type="ECO:0000313" key="7">
    <source>
        <dbReference type="Proteomes" id="UP001500218"/>
    </source>
</evidence>
<evidence type="ECO:0000259" key="4">
    <source>
        <dbReference type="PROSITE" id="PS50853"/>
    </source>
</evidence>
<dbReference type="InterPro" id="IPR001919">
    <property type="entry name" value="CBD2"/>
</dbReference>
<dbReference type="InterPro" id="IPR036116">
    <property type="entry name" value="FN3_sf"/>
</dbReference>
<dbReference type="SMART" id="SM00637">
    <property type="entry name" value="CBD_II"/>
    <property type="match status" value="1"/>
</dbReference>
<dbReference type="SUPFAM" id="SSF49265">
    <property type="entry name" value="Fibronectin type III"/>
    <property type="match status" value="1"/>
</dbReference>
<dbReference type="PROSITE" id="PS51173">
    <property type="entry name" value="CBM2"/>
    <property type="match status" value="1"/>
</dbReference>
<dbReference type="CDD" id="cd00063">
    <property type="entry name" value="FN3"/>
    <property type="match status" value="1"/>
</dbReference>
<comment type="caution">
    <text evidence="6">The sequence shown here is derived from an EMBL/GenBank/DDBJ whole genome shotgun (WGS) entry which is preliminary data.</text>
</comment>
<dbReference type="Pfam" id="PF00553">
    <property type="entry name" value="CBM_2"/>
    <property type="match status" value="1"/>
</dbReference>
<evidence type="ECO:0000256" key="2">
    <source>
        <dbReference type="ARBA" id="ARBA00023295"/>
    </source>
</evidence>
<evidence type="ECO:0008006" key="8">
    <source>
        <dbReference type="Google" id="ProtNLM"/>
    </source>
</evidence>
<keyword evidence="1" id="KW-0119">Carbohydrate metabolism</keyword>
<dbReference type="Gene3D" id="2.60.40.10">
    <property type="entry name" value="Immunoglobulins"/>
    <property type="match status" value="1"/>
</dbReference>
<dbReference type="InterPro" id="IPR008965">
    <property type="entry name" value="CBM2/CBM3_carb-bd_dom_sf"/>
</dbReference>
<dbReference type="InterPro" id="IPR013783">
    <property type="entry name" value="Ig-like_fold"/>
</dbReference>
<dbReference type="EMBL" id="BAAALT010000011">
    <property type="protein sequence ID" value="GAA1786844.1"/>
    <property type="molecule type" value="Genomic_DNA"/>
</dbReference>
<dbReference type="InterPro" id="IPR003961">
    <property type="entry name" value="FN3_dom"/>
</dbReference>
<feature type="domain" description="Fibronectin type-III" evidence="4">
    <location>
        <begin position="5"/>
        <end position="97"/>
    </location>
</feature>
<sequence length="217" mass="22341">MPPTVPGIVRTTGVTATSISLAWTASSPGCCPVTSYDIWYQAVGSTYPILTNISAATAYTIPGLQPNTAYEIQVRARDGVGHVSAYSAMLTVSTTGVSTSVVATTGGNSPPLVCWATYRVMSRWPGGFTAEVTVENGYAAVTGWKVGFGLAAGQSVTQAWNATFTPASSAAVFTNLPRNGSVPRGGKVTFGILGTWTGSKPVPAGMSFTNAPCAMRS</sequence>